<dbReference type="InterPro" id="IPR044537">
    <property type="entry name" value="Rip2-like"/>
</dbReference>
<feature type="domain" description="Peptidase M50" evidence="14">
    <location>
        <begin position="114"/>
        <end position="150"/>
    </location>
</feature>
<comment type="subcellular location">
    <subcellularLocation>
        <location evidence="2">Cell membrane</location>
        <topology evidence="2">Multi-pass membrane protein</topology>
    </subcellularLocation>
</comment>
<evidence type="ECO:0000256" key="10">
    <source>
        <dbReference type="ARBA" id="ARBA00022989"/>
    </source>
</evidence>
<keyword evidence="8" id="KW-0378">Hydrolase</keyword>
<organism evidence="15 16">
    <name type="scientific">candidate division WOR-1 bacterium RIFOXYC2_FULL_46_14</name>
    <dbReference type="NCBI Taxonomy" id="1802587"/>
    <lineage>
        <taxon>Bacteria</taxon>
        <taxon>Bacillati</taxon>
        <taxon>Saganbacteria</taxon>
    </lineage>
</organism>
<dbReference type="GO" id="GO:0006508">
    <property type="term" value="P:proteolysis"/>
    <property type="evidence" value="ECO:0007669"/>
    <property type="project" value="UniProtKB-KW"/>
</dbReference>
<comment type="caution">
    <text evidence="15">The sequence shown here is derived from an EMBL/GenBank/DDBJ whole genome shotgun (WGS) entry which is preliminary data.</text>
</comment>
<keyword evidence="9" id="KW-0862">Zinc</keyword>
<gene>
    <name evidence="15" type="ORF">A2438_07115</name>
</gene>
<evidence type="ECO:0000256" key="2">
    <source>
        <dbReference type="ARBA" id="ARBA00004651"/>
    </source>
</evidence>
<comment type="similarity">
    <text evidence="3">Belongs to the peptidase M50B family.</text>
</comment>
<keyword evidence="6 13" id="KW-0812">Transmembrane</keyword>
<keyword evidence="10 13" id="KW-1133">Transmembrane helix</keyword>
<evidence type="ECO:0000256" key="5">
    <source>
        <dbReference type="ARBA" id="ARBA00022670"/>
    </source>
</evidence>
<name>A0A1F4U2S5_UNCSA</name>
<dbReference type="GO" id="GO:0008237">
    <property type="term" value="F:metallopeptidase activity"/>
    <property type="evidence" value="ECO:0007669"/>
    <property type="project" value="UniProtKB-KW"/>
</dbReference>
<dbReference type="EMBL" id="MEUJ01000011">
    <property type="protein sequence ID" value="OGC39278.1"/>
    <property type="molecule type" value="Genomic_DNA"/>
</dbReference>
<evidence type="ECO:0000259" key="14">
    <source>
        <dbReference type="Pfam" id="PF02163"/>
    </source>
</evidence>
<dbReference type="InterPro" id="IPR008915">
    <property type="entry name" value="Peptidase_M50"/>
</dbReference>
<evidence type="ECO:0000256" key="11">
    <source>
        <dbReference type="ARBA" id="ARBA00023049"/>
    </source>
</evidence>
<evidence type="ECO:0000256" key="12">
    <source>
        <dbReference type="ARBA" id="ARBA00023136"/>
    </source>
</evidence>
<evidence type="ECO:0000256" key="8">
    <source>
        <dbReference type="ARBA" id="ARBA00022801"/>
    </source>
</evidence>
<evidence type="ECO:0000256" key="4">
    <source>
        <dbReference type="ARBA" id="ARBA00022475"/>
    </source>
</evidence>
<keyword evidence="12 13" id="KW-0472">Membrane</keyword>
<sequence length="192" mass="21806">MGLEFFIIFLPILLISITIHEFAHAKAADILGDPTARYAGRLTLNPISHIDPLGFLALILFRIGWAKPVPINPYNFRNPERGMMIVGIAGPAANFMLAWFLAVILRNVPLNNLFWINLLQSTIWLNLALMIFNLLPVPPLDGSRIYTRFLPLNWQITLERYGFFILIGILIFPPTQELLFYAINFLFGILVG</sequence>
<dbReference type="InterPro" id="IPR052348">
    <property type="entry name" value="Metallopeptidase_M50B"/>
</dbReference>
<dbReference type="Pfam" id="PF02163">
    <property type="entry name" value="Peptidase_M50"/>
    <property type="match status" value="1"/>
</dbReference>
<reference evidence="15 16" key="1">
    <citation type="journal article" date="2016" name="Nat. Commun.">
        <title>Thousands of microbial genomes shed light on interconnected biogeochemical processes in an aquifer system.</title>
        <authorList>
            <person name="Anantharaman K."/>
            <person name="Brown C.T."/>
            <person name="Hug L.A."/>
            <person name="Sharon I."/>
            <person name="Castelle C.J."/>
            <person name="Probst A.J."/>
            <person name="Thomas B.C."/>
            <person name="Singh A."/>
            <person name="Wilkins M.J."/>
            <person name="Karaoz U."/>
            <person name="Brodie E.L."/>
            <person name="Williams K.H."/>
            <person name="Hubbard S.S."/>
            <person name="Banfield J.F."/>
        </authorList>
    </citation>
    <scope>NUCLEOTIDE SEQUENCE [LARGE SCALE GENOMIC DNA]</scope>
</reference>
<evidence type="ECO:0000256" key="1">
    <source>
        <dbReference type="ARBA" id="ARBA00001947"/>
    </source>
</evidence>
<proteinExistence type="inferred from homology"/>
<dbReference type="GO" id="GO:0005886">
    <property type="term" value="C:plasma membrane"/>
    <property type="evidence" value="ECO:0007669"/>
    <property type="project" value="UniProtKB-SubCell"/>
</dbReference>
<dbReference type="PANTHER" id="PTHR35864:SF1">
    <property type="entry name" value="ZINC METALLOPROTEASE YWHC-RELATED"/>
    <property type="match status" value="1"/>
</dbReference>
<dbReference type="AlphaFoldDB" id="A0A1F4U2S5"/>
<feature type="transmembrane region" description="Helical" evidence="13">
    <location>
        <begin position="161"/>
        <end position="183"/>
    </location>
</feature>
<evidence type="ECO:0000256" key="6">
    <source>
        <dbReference type="ARBA" id="ARBA00022692"/>
    </source>
</evidence>
<protein>
    <recommendedName>
        <fullName evidence="14">Peptidase M50 domain-containing protein</fullName>
    </recommendedName>
</protein>
<evidence type="ECO:0000256" key="3">
    <source>
        <dbReference type="ARBA" id="ARBA00007931"/>
    </source>
</evidence>
<dbReference type="PANTHER" id="PTHR35864">
    <property type="entry name" value="ZINC METALLOPROTEASE MJ0611-RELATED"/>
    <property type="match status" value="1"/>
</dbReference>
<dbReference type="Proteomes" id="UP000179242">
    <property type="component" value="Unassembled WGS sequence"/>
</dbReference>
<evidence type="ECO:0000256" key="9">
    <source>
        <dbReference type="ARBA" id="ARBA00022833"/>
    </source>
</evidence>
<dbReference type="GO" id="GO:0046872">
    <property type="term" value="F:metal ion binding"/>
    <property type="evidence" value="ECO:0007669"/>
    <property type="project" value="UniProtKB-KW"/>
</dbReference>
<feature type="transmembrane region" description="Helical" evidence="13">
    <location>
        <begin position="82"/>
        <end position="102"/>
    </location>
</feature>
<keyword evidence="11" id="KW-0482">Metalloprotease</keyword>
<evidence type="ECO:0000256" key="13">
    <source>
        <dbReference type="SAM" id="Phobius"/>
    </source>
</evidence>
<accession>A0A1F4U2S5</accession>
<dbReference type="CDD" id="cd06158">
    <property type="entry name" value="S2P-M50_like_1"/>
    <property type="match status" value="1"/>
</dbReference>
<keyword evidence="7" id="KW-0479">Metal-binding</keyword>
<evidence type="ECO:0000256" key="7">
    <source>
        <dbReference type="ARBA" id="ARBA00022723"/>
    </source>
</evidence>
<keyword evidence="4" id="KW-1003">Cell membrane</keyword>
<evidence type="ECO:0000313" key="15">
    <source>
        <dbReference type="EMBL" id="OGC39278.1"/>
    </source>
</evidence>
<evidence type="ECO:0000313" key="16">
    <source>
        <dbReference type="Proteomes" id="UP000179242"/>
    </source>
</evidence>
<keyword evidence="5" id="KW-0645">Protease</keyword>
<feature type="transmembrane region" description="Helical" evidence="13">
    <location>
        <begin position="43"/>
        <end position="61"/>
    </location>
</feature>
<comment type="cofactor">
    <cofactor evidence="1">
        <name>Zn(2+)</name>
        <dbReference type="ChEBI" id="CHEBI:29105"/>
    </cofactor>
</comment>